<organism evidence="4 7">
    <name type="scientific">Rotaria socialis</name>
    <dbReference type="NCBI Taxonomy" id="392032"/>
    <lineage>
        <taxon>Eukaryota</taxon>
        <taxon>Metazoa</taxon>
        <taxon>Spiralia</taxon>
        <taxon>Gnathifera</taxon>
        <taxon>Rotifera</taxon>
        <taxon>Eurotatoria</taxon>
        <taxon>Bdelloidea</taxon>
        <taxon>Philodinida</taxon>
        <taxon>Philodinidae</taxon>
        <taxon>Rotaria</taxon>
    </lineage>
</organism>
<dbReference type="EMBL" id="CAJOBR010000847">
    <property type="protein sequence ID" value="CAF4553046.1"/>
    <property type="molecule type" value="Genomic_DNA"/>
</dbReference>
<evidence type="ECO:0000313" key="4">
    <source>
        <dbReference type="EMBL" id="CAF3734950.1"/>
    </source>
</evidence>
<feature type="domain" description="EF-hand" evidence="2">
    <location>
        <begin position="764"/>
        <end position="799"/>
    </location>
</feature>
<gene>
    <name evidence="4" type="ORF">GRG538_LOCUS30486</name>
    <name evidence="5" type="ORF">HFQ381_LOCUS24515</name>
    <name evidence="3" type="ORF">LUA448_LOCUS22966</name>
    <name evidence="6" type="ORF">QYT958_LOCUS8447</name>
</gene>
<dbReference type="EMBL" id="CAJNYD010002957">
    <property type="protein sequence ID" value="CAF3465417.1"/>
    <property type="molecule type" value="Genomic_DNA"/>
</dbReference>
<feature type="region of interest" description="Disordered" evidence="1">
    <location>
        <begin position="36"/>
        <end position="91"/>
    </location>
</feature>
<dbReference type="Proteomes" id="UP000663833">
    <property type="component" value="Unassembled WGS sequence"/>
</dbReference>
<dbReference type="PROSITE" id="PS50222">
    <property type="entry name" value="EF_HAND_2"/>
    <property type="match status" value="1"/>
</dbReference>
<evidence type="ECO:0000259" key="2">
    <source>
        <dbReference type="PROSITE" id="PS50222"/>
    </source>
</evidence>
<dbReference type="Proteomes" id="UP000663851">
    <property type="component" value="Unassembled WGS sequence"/>
</dbReference>
<feature type="compositionally biased region" description="Low complexity" evidence="1">
    <location>
        <begin position="82"/>
        <end position="91"/>
    </location>
</feature>
<dbReference type="GO" id="GO:0005509">
    <property type="term" value="F:calcium ion binding"/>
    <property type="evidence" value="ECO:0007669"/>
    <property type="project" value="InterPro"/>
</dbReference>
<feature type="compositionally biased region" description="Basic and acidic residues" evidence="1">
    <location>
        <begin position="36"/>
        <end position="63"/>
    </location>
</feature>
<dbReference type="PANTHER" id="PTHR20875">
    <property type="entry name" value="EF-HAND CALCIUM-BINDING DOMAIN-CONTAINING PROTEIN 6-RELATED"/>
    <property type="match status" value="1"/>
</dbReference>
<dbReference type="GO" id="GO:0005654">
    <property type="term" value="C:nucleoplasm"/>
    <property type="evidence" value="ECO:0007669"/>
    <property type="project" value="TreeGrafter"/>
</dbReference>
<dbReference type="InterPro" id="IPR052603">
    <property type="entry name" value="EFCB6"/>
</dbReference>
<dbReference type="AlphaFoldDB" id="A0A818X7A0"/>
<dbReference type="Proteomes" id="UP000663848">
    <property type="component" value="Unassembled WGS sequence"/>
</dbReference>
<evidence type="ECO:0000256" key="1">
    <source>
        <dbReference type="SAM" id="MobiDB-lite"/>
    </source>
</evidence>
<evidence type="ECO:0000313" key="3">
    <source>
        <dbReference type="EMBL" id="CAF3465417.1"/>
    </source>
</evidence>
<dbReference type="Gene3D" id="1.10.238.10">
    <property type="entry name" value="EF-hand"/>
    <property type="match status" value="6"/>
</dbReference>
<protein>
    <recommendedName>
        <fullName evidence="2">EF-hand domain-containing protein</fullName>
    </recommendedName>
</protein>
<comment type="caution">
    <text evidence="4">The sequence shown here is derived from an EMBL/GenBank/DDBJ whole genome shotgun (WGS) entry which is preliminary data.</text>
</comment>
<name>A0A818X7A0_9BILA</name>
<proteinExistence type="predicted"/>
<evidence type="ECO:0000313" key="6">
    <source>
        <dbReference type="EMBL" id="CAF4553046.1"/>
    </source>
</evidence>
<dbReference type="PANTHER" id="PTHR20875:SF5">
    <property type="entry name" value="EF-HAND DOMAIN-CONTAINING PROTEIN"/>
    <property type="match status" value="1"/>
</dbReference>
<dbReference type="EMBL" id="CAJOBO010002594">
    <property type="protein sequence ID" value="CAF4459315.1"/>
    <property type="molecule type" value="Genomic_DNA"/>
</dbReference>
<evidence type="ECO:0000313" key="5">
    <source>
        <dbReference type="EMBL" id="CAF4459315.1"/>
    </source>
</evidence>
<dbReference type="Proteomes" id="UP000663872">
    <property type="component" value="Unassembled WGS sequence"/>
</dbReference>
<accession>A0A818X7A0</accession>
<dbReference type="SUPFAM" id="SSF47473">
    <property type="entry name" value="EF-hand"/>
    <property type="match status" value="4"/>
</dbReference>
<dbReference type="InterPro" id="IPR011992">
    <property type="entry name" value="EF-hand-dom_pair"/>
</dbReference>
<evidence type="ECO:0000313" key="7">
    <source>
        <dbReference type="Proteomes" id="UP000663872"/>
    </source>
</evidence>
<dbReference type="EMBL" id="CAJNYT010005378">
    <property type="protein sequence ID" value="CAF3734950.1"/>
    <property type="molecule type" value="Genomic_DNA"/>
</dbReference>
<dbReference type="InterPro" id="IPR002048">
    <property type="entry name" value="EF_hand_dom"/>
</dbReference>
<sequence>MSLVSSSSNLAYNDKQYLSSLNKKVMTLPRIEHPSKLINEQDKHSLDIRGKSRDGFGDGKLVRSEASTPELTFRRGRRRSSSLRNSSKSSIYSESLSQIPENVNVIYGQDRDKVRLPIFGHRTDSRLSSNDSENDKESSIGTSRFTIDELETILKEKVRTQVHDIKTKFRHVSDFDSNGKISRQALQHLIATIFGTQIQIAPNQIEKLLEKLHLKHFNKISLDEFLNSLLHDEQQLSSDLSRQSSRSQEFLTKRTAAQMFIILKDKVRTKHKDLINLCPSLDGGPLTRIFKTQFHNTLIDMGYRMNDKEFDKLWDKFDTDGFHAIHSDKFLKRLTNEELLNETSSIPTSETHDQQTAILKATHMKSSHSDSQLKTSRLHSSHDQLDENQIELWLHHKFPQGYSDLERSCQRLDIKQTGTLSRDQFVEQLKQYGLILDGNILESFLKRFNIDLTLTNGLIPYKDVIKAFKQRCDSTRKQINNENSFKNNEEYRQTSLEKQIDYLLSINYDKIRDELTRLDNLNNGTINTNDMRSLIEDLLEFPLRPDEYYQLIKQFPMDQYGKIKYKDYLKQVLERTTSSQQQQQQQQEDKLPIIPQWEYMRSKNIRESLNQEHIKNKKRGKQNDFNEHDQQKARSIEQLREILKIIIRNRYKDIEDEFKKLDRGSYGELTQDLLYDLFKNLDIKPEITRSEIVLLWSRCHLKENGHLDFYQFLREFGYSKRSAHFPNAKQNPPKRGDADFLLTSRKLYGDSVLVHGTALNAIRSNWDQLRKEFTQLDPYKTGFVQSDEFDEILTELCSSVNQDDLDMLKHRFETKHDSRMNYVRFLKHHAPLSELVDEIELPTRKTFITNDDYSPKITINRSNENQLENKIRQKLRDSYKEIRRSFKQHDATNHGSIPIQIFKKILHQFKCTLNDEEFYQLASQLDIKMDGNINYNYFIQQYVKNN</sequence>
<reference evidence="4" key="1">
    <citation type="submission" date="2021-02" db="EMBL/GenBank/DDBJ databases">
        <authorList>
            <person name="Nowell W R."/>
        </authorList>
    </citation>
    <scope>NUCLEOTIDE SEQUENCE</scope>
</reference>